<dbReference type="eggNOG" id="KOG2261">
    <property type="taxonomic scope" value="Eukaryota"/>
</dbReference>
<organism evidence="3 4">
    <name type="scientific">Theileria annulata</name>
    <dbReference type="NCBI Taxonomy" id="5874"/>
    <lineage>
        <taxon>Eukaryota</taxon>
        <taxon>Sar</taxon>
        <taxon>Alveolata</taxon>
        <taxon>Apicomplexa</taxon>
        <taxon>Aconoidasida</taxon>
        <taxon>Piroplasmida</taxon>
        <taxon>Theileriidae</taxon>
        <taxon>Theileria</taxon>
    </lineage>
</organism>
<evidence type="ECO:0000256" key="1">
    <source>
        <dbReference type="SAM" id="MobiDB-lite"/>
    </source>
</evidence>
<sequence>MKQIILLISINKSLQREGASPETLDDVNSLIDYVVHSKQTNVNRTKPLKDVVRKKIEVPPTVLHKDENVVSYPFQIPPRYIRYIQTRVSVPGIKISENTVIHYNLYKEDRVFIETFNSRSSDLQISTVSHLYNLGQLISNEFLIIMDILEKTASQCNANKPFSYEFGLLMARENGVSVPAYILREVHTVSLHHSLKDILYTRFAHWVRRRNEFGLPLIRHLWPQTCPNDTSPLALFRPRAKDKMLLRRSRRTQAENIQYLYHLIDGFKRVLKILSKMRQRDEKKLILAELDIVLFDQRRNELVDPTYTCPFWNCILDIKKSKAVKRRKTNSICSDEGIPGRDMKLDYVERTVLGENVLDLPEPESYKTMRLTRRLGRGGRIWIDRFHINHNTSNSLNNSNSHTTTKDTNTNNTKESGTNANASETSDNTNTTADNTENAQMDKELKIKKEPVEQESDKEGVEDEVAINNNLDRALNLSNFDNFNIYSNETVLDTRPPFANPYEAGHVYNTLVLYYYHLICLLFLLTLVILVIYVMCRIIDVFDTWIHKEAVPGAELAGQHERAGLIKVISSAPQNNSIHSFA</sequence>
<keyword evidence="2" id="KW-0472">Membrane</keyword>
<dbReference type="STRING" id="5874.Q4UFG1"/>
<keyword evidence="2" id="KW-0812">Transmembrane</keyword>
<evidence type="ECO:0000256" key="2">
    <source>
        <dbReference type="SAM" id="Phobius"/>
    </source>
</evidence>
<dbReference type="GeneID" id="3861755"/>
<name>Q4UFG1_THEAN</name>
<dbReference type="RefSeq" id="XP_951887.1">
    <property type="nucleotide sequence ID" value="XM_946794.1"/>
</dbReference>
<feature type="compositionally biased region" description="Low complexity" evidence="1">
    <location>
        <begin position="392"/>
        <end position="439"/>
    </location>
</feature>
<keyword evidence="2" id="KW-1133">Transmembrane helix</keyword>
<dbReference type="GO" id="GO:0006357">
    <property type="term" value="P:regulation of transcription by RNA polymerase II"/>
    <property type="evidence" value="ECO:0007669"/>
    <property type="project" value="InterPro"/>
</dbReference>
<protein>
    <submittedName>
        <fullName evidence="3">Uncharacterized protein</fullName>
    </submittedName>
</protein>
<dbReference type="KEGG" id="tan:TA15345"/>
<dbReference type="GO" id="GO:0035267">
    <property type="term" value="C:NuA4 histone acetyltransferase complex"/>
    <property type="evidence" value="ECO:0007669"/>
    <property type="project" value="InterPro"/>
</dbReference>
<dbReference type="InterPro" id="IPR024943">
    <property type="entry name" value="Enhancer_polycomb"/>
</dbReference>
<dbReference type="AlphaFoldDB" id="Q4UFG1"/>
<evidence type="ECO:0000313" key="3">
    <source>
        <dbReference type="EMBL" id="CAI74155.1"/>
    </source>
</evidence>
<gene>
    <name evidence="3" type="ORF">TA15345</name>
</gene>
<dbReference type="VEuPathDB" id="PiroplasmaDB:TA15345"/>
<dbReference type="OrthoDB" id="435275at2759"/>
<feature type="transmembrane region" description="Helical" evidence="2">
    <location>
        <begin position="514"/>
        <end position="536"/>
    </location>
</feature>
<dbReference type="Proteomes" id="UP000001950">
    <property type="component" value="Chromosome 2"/>
</dbReference>
<accession>Q4UFG1</accession>
<proteinExistence type="predicted"/>
<evidence type="ECO:0000313" key="4">
    <source>
        <dbReference type="Proteomes" id="UP000001950"/>
    </source>
</evidence>
<dbReference type="InParanoid" id="Q4UFG1"/>
<feature type="compositionally biased region" description="Basic and acidic residues" evidence="1">
    <location>
        <begin position="440"/>
        <end position="459"/>
    </location>
</feature>
<reference evidence="3 4" key="1">
    <citation type="journal article" date="2005" name="Science">
        <title>Genome of the host-cell transforming parasite Theileria annulata compared with T. parva.</title>
        <authorList>
            <person name="Pain A."/>
            <person name="Renauld H."/>
            <person name="Berriman M."/>
            <person name="Murphy L."/>
            <person name="Yeats C.A."/>
            <person name="Weir W."/>
            <person name="Kerhornou A."/>
            <person name="Aslett M."/>
            <person name="Bishop R."/>
            <person name="Bouchier C."/>
            <person name="Cochet M."/>
            <person name="Coulson R.M.R."/>
            <person name="Cronin A."/>
            <person name="de Villiers E.P."/>
            <person name="Fraser A."/>
            <person name="Fosker N."/>
            <person name="Gardner M."/>
            <person name="Goble A."/>
            <person name="Griffiths-Jones S."/>
            <person name="Harris D.E."/>
            <person name="Katzer F."/>
            <person name="Larke N."/>
            <person name="Lord A."/>
            <person name="Maser P."/>
            <person name="McKellar S."/>
            <person name="Mooney P."/>
            <person name="Morton F."/>
            <person name="Nene V."/>
            <person name="O'Neil S."/>
            <person name="Price C."/>
            <person name="Quail M.A."/>
            <person name="Rabbinowitsch E."/>
            <person name="Rawlings N.D."/>
            <person name="Rutter S."/>
            <person name="Saunders D."/>
            <person name="Seeger K."/>
            <person name="Shah T."/>
            <person name="Squares R."/>
            <person name="Squares S."/>
            <person name="Tivey A."/>
            <person name="Walker A.R."/>
            <person name="Woodward J."/>
            <person name="Dobbelaere D.A.E."/>
            <person name="Langsley G."/>
            <person name="Rajandream M.A."/>
            <person name="McKeever D."/>
            <person name="Shiels B."/>
            <person name="Tait A."/>
            <person name="Barrell B.G."/>
            <person name="Hall N."/>
        </authorList>
    </citation>
    <scope>NUCLEOTIDE SEQUENCE [LARGE SCALE GENOMIC DNA]</scope>
    <source>
        <strain evidence="4">Ankara</strain>
    </source>
</reference>
<dbReference type="EMBL" id="CR940348">
    <property type="protein sequence ID" value="CAI74155.1"/>
    <property type="molecule type" value="Genomic_DNA"/>
</dbReference>
<keyword evidence="4" id="KW-1185">Reference proteome</keyword>
<feature type="region of interest" description="Disordered" evidence="1">
    <location>
        <begin position="392"/>
        <end position="461"/>
    </location>
</feature>
<dbReference type="PANTHER" id="PTHR14898">
    <property type="entry name" value="ENHANCER OF POLYCOMB"/>
    <property type="match status" value="1"/>
</dbReference>